<dbReference type="Proteomes" id="UP000479639">
    <property type="component" value="Unassembled WGS sequence"/>
</dbReference>
<dbReference type="PRINTS" id="PR00038">
    <property type="entry name" value="HTHLUXR"/>
</dbReference>
<organism evidence="6 7">
    <name type="scientific">Adlercreutzia muris</name>
    <dbReference type="NCBI Taxonomy" id="1796610"/>
    <lineage>
        <taxon>Bacteria</taxon>
        <taxon>Bacillati</taxon>
        <taxon>Actinomycetota</taxon>
        <taxon>Coriobacteriia</taxon>
        <taxon>Eggerthellales</taxon>
        <taxon>Eggerthellaceae</taxon>
        <taxon>Adlercreutzia</taxon>
    </lineage>
</organism>
<evidence type="ECO:0000256" key="4">
    <source>
        <dbReference type="SAM" id="Phobius"/>
    </source>
</evidence>
<sequence>MAVIVASQSYALGGHIVVVARSGLDFLLWILLCGIAASERVRTCRLFLVCGVLTEIASWTISYLIIPLAATESQEFFSSLGGRSILLSLFFLLAMLTLTFGALSLNREPVATSGTVADMKADRPDAIAPELVGRYGLSKREAEVAWLYGQGYSLSKVASRLFISTGTAQTHIKSIYRKLDIHSRNELIEIILPR</sequence>
<name>A0A7C8G0D4_9ACTN</name>
<evidence type="ECO:0000259" key="5">
    <source>
        <dbReference type="PROSITE" id="PS50043"/>
    </source>
</evidence>
<evidence type="ECO:0000313" key="6">
    <source>
        <dbReference type="EMBL" id="KAB1650633.1"/>
    </source>
</evidence>
<feature type="transmembrane region" description="Helical" evidence="4">
    <location>
        <begin position="85"/>
        <end position="105"/>
    </location>
</feature>
<keyword evidence="4" id="KW-0812">Transmembrane</keyword>
<keyword evidence="4" id="KW-0472">Membrane</keyword>
<keyword evidence="2" id="KW-0238">DNA-binding</keyword>
<dbReference type="CDD" id="cd06170">
    <property type="entry name" value="LuxR_C_like"/>
    <property type="match status" value="1"/>
</dbReference>
<dbReference type="Pfam" id="PF00196">
    <property type="entry name" value="GerE"/>
    <property type="match status" value="1"/>
</dbReference>
<reference evidence="6 7" key="1">
    <citation type="submission" date="2019-09" db="EMBL/GenBank/DDBJ databases">
        <title>Whole genome shotgun sequencing (WGS) of Ellagibacter isourolithinifaciens DSM 104140(T) and Adlercreutzia muris DSM 29508(T).</title>
        <authorList>
            <person name="Stoll D.A."/>
            <person name="Danylec N."/>
            <person name="Huch M."/>
        </authorList>
    </citation>
    <scope>NUCLEOTIDE SEQUENCE [LARGE SCALE GENOMIC DNA]</scope>
    <source>
        <strain evidence="6 7">DSM 29508</strain>
    </source>
</reference>
<accession>A0A7C8G0D4</accession>
<dbReference type="InterPro" id="IPR000792">
    <property type="entry name" value="Tscrpt_reg_LuxR_C"/>
</dbReference>
<keyword evidence="3" id="KW-0804">Transcription</keyword>
<keyword evidence="1" id="KW-0805">Transcription regulation</keyword>
<feature type="transmembrane region" description="Helical" evidence="4">
    <location>
        <begin position="46"/>
        <end position="65"/>
    </location>
</feature>
<dbReference type="PROSITE" id="PS50043">
    <property type="entry name" value="HTH_LUXR_2"/>
    <property type="match status" value="1"/>
</dbReference>
<gene>
    <name evidence="6" type="ORF">F8D48_04885</name>
</gene>
<dbReference type="GO" id="GO:0006355">
    <property type="term" value="P:regulation of DNA-templated transcription"/>
    <property type="evidence" value="ECO:0007669"/>
    <property type="project" value="InterPro"/>
</dbReference>
<evidence type="ECO:0000256" key="3">
    <source>
        <dbReference type="ARBA" id="ARBA00023163"/>
    </source>
</evidence>
<dbReference type="Gene3D" id="1.10.10.10">
    <property type="entry name" value="Winged helix-like DNA-binding domain superfamily/Winged helix DNA-binding domain"/>
    <property type="match status" value="1"/>
</dbReference>
<dbReference type="SUPFAM" id="SSF46894">
    <property type="entry name" value="C-terminal effector domain of the bipartite response regulators"/>
    <property type="match status" value="1"/>
</dbReference>
<evidence type="ECO:0000313" key="7">
    <source>
        <dbReference type="Proteomes" id="UP000479639"/>
    </source>
</evidence>
<protein>
    <submittedName>
        <fullName evidence="6">Helix-turn-helix transcriptional regulator</fullName>
    </submittedName>
</protein>
<dbReference type="SMART" id="SM00421">
    <property type="entry name" value="HTH_LUXR"/>
    <property type="match status" value="1"/>
</dbReference>
<dbReference type="GO" id="GO:0003677">
    <property type="term" value="F:DNA binding"/>
    <property type="evidence" value="ECO:0007669"/>
    <property type="project" value="UniProtKB-KW"/>
</dbReference>
<dbReference type="PANTHER" id="PTHR44688">
    <property type="entry name" value="DNA-BINDING TRANSCRIPTIONAL ACTIVATOR DEVR_DOSR"/>
    <property type="match status" value="1"/>
</dbReference>
<dbReference type="InterPro" id="IPR036388">
    <property type="entry name" value="WH-like_DNA-bd_sf"/>
</dbReference>
<dbReference type="RefSeq" id="WP_151430166.1">
    <property type="nucleotide sequence ID" value="NZ_JANJZI010000010.1"/>
</dbReference>
<dbReference type="EMBL" id="WAJS01000012">
    <property type="protein sequence ID" value="KAB1650633.1"/>
    <property type="molecule type" value="Genomic_DNA"/>
</dbReference>
<evidence type="ECO:0000256" key="1">
    <source>
        <dbReference type="ARBA" id="ARBA00023015"/>
    </source>
</evidence>
<keyword evidence="4" id="KW-1133">Transmembrane helix</keyword>
<keyword evidence="7" id="KW-1185">Reference proteome</keyword>
<dbReference type="PANTHER" id="PTHR44688:SF16">
    <property type="entry name" value="DNA-BINDING TRANSCRIPTIONAL ACTIVATOR DEVR_DOSR"/>
    <property type="match status" value="1"/>
</dbReference>
<evidence type="ECO:0000256" key="2">
    <source>
        <dbReference type="ARBA" id="ARBA00023125"/>
    </source>
</evidence>
<dbReference type="InterPro" id="IPR016032">
    <property type="entry name" value="Sig_transdc_resp-reg_C-effctor"/>
</dbReference>
<comment type="caution">
    <text evidence="6">The sequence shown here is derived from an EMBL/GenBank/DDBJ whole genome shotgun (WGS) entry which is preliminary data.</text>
</comment>
<dbReference type="AlphaFoldDB" id="A0A7C8G0D4"/>
<feature type="domain" description="HTH luxR-type" evidence="5">
    <location>
        <begin position="130"/>
        <end position="194"/>
    </location>
</feature>
<proteinExistence type="predicted"/>
<feature type="transmembrane region" description="Helical" evidence="4">
    <location>
        <begin position="12"/>
        <end position="34"/>
    </location>
</feature>